<evidence type="ECO:0000259" key="1">
    <source>
        <dbReference type="Pfam" id="PF24764"/>
    </source>
</evidence>
<dbReference type="PANTHER" id="PTHR46791">
    <property type="entry name" value="EXPRESSED PROTEIN"/>
    <property type="match status" value="1"/>
</dbReference>
<dbReference type="PANTHER" id="PTHR46791:SF11">
    <property type="entry name" value="INTEGRASE CATALYTIC DOMAIN-CONTAINING PROTEIN"/>
    <property type="match status" value="1"/>
</dbReference>
<evidence type="ECO:0000313" key="2">
    <source>
        <dbReference type="EMBL" id="KAL1259023.1"/>
    </source>
</evidence>
<name>A0ABR3M5Q4_9TELE</name>
<gene>
    <name evidence="2" type="ORF">QQF64_009600</name>
</gene>
<dbReference type="EMBL" id="JAYMGO010000016">
    <property type="protein sequence ID" value="KAL1259023.1"/>
    <property type="molecule type" value="Genomic_DNA"/>
</dbReference>
<protein>
    <recommendedName>
        <fullName evidence="1">Integrase core domain-containing protein</fullName>
    </recommendedName>
</protein>
<dbReference type="Proteomes" id="UP001558613">
    <property type="component" value="Unassembled WGS sequence"/>
</dbReference>
<reference evidence="2 3" key="1">
    <citation type="submission" date="2023-09" db="EMBL/GenBank/DDBJ databases">
        <authorList>
            <person name="Wang M."/>
        </authorList>
    </citation>
    <scope>NUCLEOTIDE SEQUENCE [LARGE SCALE GENOMIC DNA]</scope>
    <source>
        <strain evidence="2">GT-2023</strain>
        <tissue evidence="2">Liver</tissue>
    </source>
</reference>
<dbReference type="InterPro" id="IPR058913">
    <property type="entry name" value="Integrase_dom_put"/>
</dbReference>
<dbReference type="Pfam" id="PF24764">
    <property type="entry name" value="rva_4"/>
    <property type="match status" value="1"/>
</dbReference>
<evidence type="ECO:0000313" key="3">
    <source>
        <dbReference type="Proteomes" id="UP001558613"/>
    </source>
</evidence>
<organism evidence="2 3">
    <name type="scientific">Cirrhinus molitorella</name>
    <name type="common">mud carp</name>
    <dbReference type="NCBI Taxonomy" id="172907"/>
    <lineage>
        <taxon>Eukaryota</taxon>
        <taxon>Metazoa</taxon>
        <taxon>Chordata</taxon>
        <taxon>Craniata</taxon>
        <taxon>Vertebrata</taxon>
        <taxon>Euteleostomi</taxon>
        <taxon>Actinopterygii</taxon>
        <taxon>Neopterygii</taxon>
        <taxon>Teleostei</taxon>
        <taxon>Ostariophysi</taxon>
        <taxon>Cypriniformes</taxon>
        <taxon>Cyprinidae</taxon>
        <taxon>Labeoninae</taxon>
        <taxon>Labeonini</taxon>
        <taxon>Cirrhinus</taxon>
    </lineage>
</organism>
<accession>A0ABR3M5Q4</accession>
<comment type="caution">
    <text evidence="2">The sequence shown here is derived from an EMBL/GenBank/DDBJ whole genome shotgun (WGS) entry which is preliminary data.</text>
</comment>
<keyword evidence="3" id="KW-1185">Reference proteome</keyword>
<feature type="domain" description="Integrase core" evidence="1">
    <location>
        <begin position="188"/>
        <end position="269"/>
    </location>
</feature>
<proteinExistence type="predicted"/>
<sequence length="390" mass="43852">MAAGASDPEPEARPRYGVVGNVVREIRSREMVPADGIRRKPQRPRSWRKVETREEVGRLSLDMDYLEFICSQEIVFLSAVSNIVTIPQDILEGLTELLRPIQLDLSDRETRTVTIVQESGPMGRPRFIISPDYITHLLDFNCSVPTIASMIGVSTHTVFRRKAECNLSARARFSRLTDEQLDKCVKEVKVRGDQGIENVDVARLMFTVRGTERGSFISGKSVHNQRIERLWRDDWTSVTNVFYDVLHALEEGSHLDISDNAHLSVATTYFFHGFKMISTFSKTPGTITHYAQRGLSIPHIDWESSGLSVDAHSSIVVAPADCPLTDEQINIPVNRPLPTRERYLPQPGSKRSEWAGIPLWAALPLAMHRNRDGKKQELAGITSTNHGISD</sequence>